<proteinExistence type="predicted"/>
<organism evidence="3">
    <name type="scientific">Chloropicon roscoffensis</name>
    <dbReference type="NCBI Taxonomy" id="1461544"/>
    <lineage>
        <taxon>Eukaryota</taxon>
        <taxon>Viridiplantae</taxon>
        <taxon>Chlorophyta</taxon>
        <taxon>Chloropicophyceae</taxon>
        <taxon>Chloropicales</taxon>
        <taxon>Chloropicaceae</taxon>
        <taxon>Chloropicon</taxon>
    </lineage>
</organism>
<dbReference type="AlphaFoldDB" id="A0A7S3C9I3"/>
<dbReference type="EMBL" id="HBHZ01003977">
    <property type="protein sequence ID" value="CAE0189968.1"/>
    <property type="molecule type" value="Transcribed_RNA"/>
</dbReference>
<feature type="coiled-coil region" evidence="1">
    <location>
        <begin position="13"/>
        <end position="40"/>
    </location>
</feature>
<evidence type="ECO:0000313" key="4">
    <source>
        <dbReference type="EMBL" id="WZN59385.1"/>
    </source>
</evidence>
<keyword evidence="5" id="KW-1185">Reference proteome</keyword>
<reference evidence="3" key="1">
    <citation type="submission" date="2021-01" db="EMBL/GenBank/DDBJ databases">
        <authorList>
            <person name="Corre E."/>
            <person name="Pelletier E."/>
            <person name="Niang G."/>
            <person name="Scheremetjew M."/>
            <person name="Finn R."/>
            <person name="Kale V."/>
            <person name="Holt S."/>
            <person name="Cochrane G."/>
            <person name="Meng A."/>
            <person name="Brown T."/>
            <person name="Cohen L."/>
        </authorList>
    </citation>
    <scope>NUCLEOTIDE SEQUENCE</scope>
    <source>
        <strain evidence="3">RCC1871</strain>
    </source>
</reference>
<feature type="compositionally biased region" description="Low complexity" evidence="2">
    <location>
        <begin position="139"/>
        <end position="148"/>
    </location>
</feature>
<name>A0A7S3C9I3_9CHLO</name>
<protein>
    <submittedName>
        <fullName evidence="3">Uncharacterized protein</fullName>
    </submittedName>
</protein>
<evidence type="ECO:0000256" key="2">
    <source>
        <dbReference type="SAM" id="MobiDB-lite"/>
    </source>
</evidence>
<evidence type="ECO:0000313" key="5">
    <source>
        <dbReference type="Proteomes" id="UP001472866"/>
    </source>
</evidence>
<reference evidence="4 5" key="2">
    <citation type="submission" date="2024-03" db="EMBL/GenBank/DDBJ databases">
        <title>Complete genome sequence of the green alga Chloropicon roscoffensis RCC1871.</title>
        <authorList>
            <person name="Lemieux C."/>
            <person name="Pombert J.-F."/>
            <person name="Otis C."/>
            <person name="Turmel M."/>
        </authorList>
    </citation>
    <scope>NUCLEOTIDE SEQUENCE [LARGE SCALE GENOMIC DNA]</scope>
    <source>
        <strain evidence="4 5">RCC1871</strain>
    </source>
</reference>
<feature type="compositionally biased region" description="Low complexity" evidence="2">
    <location>
        <begin position="158"/>
        <end position="170"/>
    </location>
</feature>
<sequence>MFRALIAVSVCAIAELVRKCKKMHEEIVKSREELERVRLEAMESATAAVALQAQTREQDEGFRSQLSQLKDEFEEEWLAREREWQTKMSAKEEDAQQRLVEISSWQQELSRLRTEAIAIRSAIEKVRSRSTSPGRSEQESFVSESVVSDLSLNKENGAAEAKTADAVEATSASPVREPLQVMR</sequence>
<dbReference type="EMBL" id="CP151501">
    <property type="protein sequence ID" value="WZN59385.1"/>
    <property type="molecule type" value="Genomic_DNA"/>
</dbReference>
<evidence type="ECO:0000313" key="3">
    <source>
        <dbReference type="EMBL" id="CAE0189968.1"/>
    </source>
</evidence>
<evidence type="ECO:0000256" key="1">
    <source>
        <dbReference type="SAM" id="Coils"/>
    </source>
</evidence>
<gene>
    <name evidence="3" type="ORF">CROS1456_LOCUS3057</name>
    <name evidence="4" type="ORF">HKI87_01g09110</name>
</gene>
<feature type="region of interest" description="Disordered" evidence="2">
    <location>
        <begin position="124"/>
        <end position="183"/>
    </location>
</feature>
<keyword evidence="1" id="KW-0175">Coiled coil</keyword>
<accession>A0A7S3C9I3</accession>
<dbReference type="Proteomes" id="UP001472866">
    <property type="component" value="Chromosome 01"/>
</dbReference>